<evidence type="ECO:0000313" key="3">
    <source>
        <dbReference type="Proteomes" id="UP000552587"/>
    </source>
</evidence>
<organism evidence="2 3">
    <name type="scientific">Marilutibacter penaei</name>
    <dbReference type="NCBI Taxonomy" id="2759900"/>
    <lineage>
        <taxon>Bacteria</taxon>
        <taxon>Pseudomonadati</taxon>
        <taxon>Pseudomonadota</taxon>
        <taxon>Gammaproteobacteria</taxon>
        <taxon>Lysobacterales</taxon>
        <taxon>Lysobacteraceae</taxon>
        <taxon>Marilutibacter</taxon>
    </lineage>
</organism>
<dbReference type="GO" id="GO:0004029">
    <property type="term" value="F:aldehyde dehydrogenase (NAD+) activity"/>
    <property type="evidence" value="ECO:0007669"/>
    <property type="project" value="TreeGrafter"/>
</dbReference>
<comment type="caution">
    <text evidence="2">The sequence shown here is derived from an EMBL/GenBank/DDBJ whole genome shotgun (WGS) entry which is preliminary data.</text>
</comment>
<evidence type="ECO:0000313" key="2">
    <source>
        <dbReference type="EMBL" id="MBB1088212.1"/>
    </source>
</evidence>
<evidence type="ECO:0000259" key="1">
    <source>
        <dbReference type="Pfam" id="PF01370"/>
    </source>
</evidence>
<dbReference type="PANTHER" id="PTHR48079:SF6">
    <property type="entry name" value="NAD(P)-BINDING DOMAIN-CONTAINING PROTEIN-RELATED"/>
    <property type="match status" value="1"/>
</dbReference>
<dbReference type="GO" id="GO:0005737">
    <property type="term" value="C:cytoplasm"/>
    <property type="evidence" value="ECO:0007669"/>
    <property type="project" value="TreeGrafter"/>
</dbReference>
<dbReference type="Gene3D" id="3.40.50.720">
    <property type="entry name" value="NAD(P)-binding Rossmann-like Domain"/>
    <property type="match status" value="1"/>
</dbReference>
<reference evidence="2 3" key="1">
    <citation type="submission" date="2020-07" db="EMBL/GenBank/DDBJ databases">
        <authorList>
            <person name="Xu S."/>
            <person name="Li A."/>
        </authorList>
    </citation>
    <scope>NUCLEOTIDE SEQUENCE [LARGE SCALE GENOMIC DNA]</scope>
    <source>
        <strain evidence="2 3">SG-8</strain>
    </source>
</reference>
<dbReference type="Proteomes" id="UP000552587">
    <property type="component" value="Unassembled WGS sequence"/>
</dbReference>
<name>A0A7W3U3E4_9GAMM</name>
<protein>
    <submittedName>
        <fullName evidence="2">NAD-dependent epimerase/dehydratase family protein</fullName>
    </submittedName>
</protein>
<dbReference type="Pfam" id="PF01370">
    <property type="entry name" value="Epimerase"/>
    <property type="match status" value="2"/>
</dbReference>
<gene>
    <name evidence="2" type="ORF">H4F99_06870</name>
</gene>
<dbReference type="InterPro" id="IPR001509">
    <property type="entry name" value="Epimerase_deHydtase"/>
</dbReference>
<keyword evidence="3" id="KW-1185">Reference proteome</keyword>
<accession>A0A7W3U3E4</accession>
<dbReference type="AlphaFoldDB" id="A0A7W3U3E4"/>
<dbReference type="InterPro" id="IPR051783">
    <property type="entry name" value="NAD(P)-dependent_oxidoreduct"/>
</dbReference>
<dbReference type="EMBL" id="JACHTE010000004">
    <property type="protein sequence ID" value="MBB1088212.1"/>
    <property type="molecule type" value="Genomic_DNA"/>
</dbReference>
<feature type="domain" description="NAD-dependent epimerase/dehydratase" evidence="1">
    <location>
        <begin position="16"/>
        <end position="98"/>
    </location>
</feature>
<dbReference type="InterPro" id="IPR036291">
    <property type="entry name" value="NAD(P)-bd_dom_sf"/>
</dbReference>
<dbReference type="PANTHER" id="PTHR48079">
    <property type="entry name" value="PROTEIN YEEZ"/>
    <property type="match status" value="1"/>
</dbReference>
<feature type="domain" description="NAD-dependent epimerase/dehydratase" evidence="1">
    <location>
        <begin position="144"/>
        <end position="233"/>
    </location>
</feature>
<sequence length="355" mass="38433">MPAWAGKATANTPMRILVMGGTGFLGPHFVEAALSAGHRLTLFNRGRTNPERFSDPRYAEIEQLQGDRKTDLSALEGDQRWDVVLDTSAYLPADVTRSVTLLGPRVDRYLVVSTVSVNARNDIPDLDETGALIELPDPTVTEVNGETYGGLKALCEKAAEAAMPGRTTVVRPGLIVGPGDTTDRFTYWPARADRGGEILAPGSAADPTQFIDVRDLAAFLLHLLEQRTTGIFNADAPAGSLTMGDLLDASLAAAGTRATVTWVPAGFLEAQQVRPWADMPVWIPAQGEYAGFGRTRTVRAEEAGLRYRPLEATVGDTLAWWRAQPESRRTNLKAGLAPGREREVLDAWHTSSREG</sequence>
<proteinExistence type="predicted"/>
<dbReference type="SUPFAM" id="SSF51735">
    <property type="entry name" value="NAD(P)-binding Rossmann-fold domains"/>
    <property type="match status" value="1"/>
</dbReference>